<name>A0ABD4SXM5_9NEIS</name>
<dbReference type="EMBL" id="JAJAXM010000058">
    <property type="protein sequence ID" value="MCG9027406.1"/>
    <property type="molecule type" value="Genomic_DNA"/>
</dbReference>
<evidence type="ECO:0000313" key="2">
    <source>
        <dbReference type="Proteomes" id="UP001200247"/>
    </source>
</evidence>
<organism evidence="1 2">
    <name type="scientific">Laribacter hongkongensis</name>
    <dbReference type="NCBI Taxonomy" id="168471"/>
    <lineage>
        <taxon>Bacteria</taxon>
        <taxon>Pseudomonadati</taxon>
        <taxon>Pseudomonadota</taxon>
        <taxon>Betaproteobacteria</taxon>
        <taxon>Neisseriales</taxon>
        <taxon>Aquaspirillaceae</taxon>
        <taxon>Laribacter</taxon>
    </lineage>
</organism>
<evidence type="ECO:0008006" key="3">
    <source>
        <dbReference type="Google" id="ProtNLM"/>
    </source>
</evidence>
<sequence>MNPEGIEQAIQAAGKTAPRITPADIEANIASEHYFTAGDGFAGAISASDEFNAKPESERVITPPEPLELLTFCVIVLRNGFTVTGESACASPKNFDAGIGRRLARQNAVQKIWPLMGYELRSHLAGQA</sequence>
<dbReference type="Pfam" id="PF13876">
    <property type="entry name" value="Phage_gp49_66"/>
    <property type="match status" value="1"/>
</dbReference>
<dbReference type="Proteomes" id="UP001200247">
    <property type="component" value="Unassembled WGS sequence"/>
</dbReference>
<evidence type="ECO:0000313" key="1">
    <source>
        <dbReference type="EMBL" id="MCG9027406.1"/>
    </source>
</evidence>
<proteinExistence type="predicted"/>
<dbReference type="RefSeq" id="WP_193583716.1">
    <property type="nucleotide sequence ID" value="NZ_JAJAWK010000049.1"/>
</dbReference>
<gene>
    <name evidence="1" type="ORF">LH440_16190</name>
</gene>
<dbReference type="AlphaFoldDB" id="A0ABD4SXM5"/>
<reference evidence="1 2" key="1">
    <citation type="submission" date="2021-10" db="EMBL/GenBank/DDBJ databases">
        <title>Whole-genome sequencing analysis of Laribacter hongkongensis: virulence gene profiles, carbohydrate-active enzyme prediction, and antimicrobial resistance characterization.</title>
        <authorList>
            <person name="Yuan P."/>
            <person name="Zhan Y."/>
            <person name="Chen D."/>
        </authorList>
    </citation>
    <scope>NUCLEOTIDE SEQUENCE [LARGE SCALE GENOMIC DNA]</scope>
    <source>
        <strain evidence="1 2">W67</strain>
    </source>
</reference>
<protein>
    <recommendedName>
        <fullName evidence="3">Phage family protein</fullName>
    </recommendedName>
</protein>
<comment type="caution">
    <text evidence="1">The sequence shown here is derived from an EMBL/GenBank/DDBJ whole genome shotgun (WGS) entry which is preliminary data.</text>
</comment>
<dbReference type="InterPro" id="IPR025915">
    <property type="entry name" value="Phage_gp49_66"/>
</dbReference>
<accession>A0ABD4SXM5</accession>